<gene>
    <name evidence="18" type="ORF">FB45DRAFT_979917</name>
</gene>
<dbReference type="InterPro" id="IPR049892">
    <property type="entry name" value="AA9"/>
</dbReference>
<evidence type="ECO:0000256" key="10">
    <source>
        <dbReference type="ARBA" id="ARBA00023157"/>
    </source>
</evidence>
<evidence type="ECO:0000256" key="12">
    <source>
        <dbReference type="ARBA" id="ARBA00023326"/>
    </source>
</evidence>
<dbReference type="CDD" id="cd21175">
    <property type="entry name" value="LPMO_AA9"/>
    <property type="match status" value="1"/>
</dbReference>
<keyword evidence="5 16" id="KW-0732">Signal</keyword>
<evidence type="ECO:0000256" key="6">
    <source>
        <dbReference type="ARBA" id="ARBA00023001"/>
    </source>
</evidence>
<comment type="cofactor">
    <cofactor evidence="1">
        <name>Cu(2+)</name>
        <dbReference type="ChEBI" id="CHEBI:29036"/>
    </cofactor>
</comment>
<keyword evidence="8" id="KW-0186">Copper</keyword>
<comment type="catalytic activity">
    <reaction evidence="14">
        <text>[(1-&gt;4)-beta-D-glucosyl]n+m + reduced acceptor + O2 = 4-dehydro-beta-D-glucosyl-[(1-&gt;4)-beta-D-glucosyl]n-1 + [(1-&gt;4)-beta-D-glucosyl]m + acceptor + H2O.</text>
        <dbReference type="EC" id="1.14.99.56"/>
    </reaction>
</comment>
<evidence type="ECO:0000256" key="8">
    <source>
        <dbReference type="ARBA" id="ARBA00023008"/>
    </source>
</evidence>
<dbReference type="Pfam" id="PF03443">
    <property type="entry name" value="AA9"/>
    <property type="match status" value="1"/>
</dbReference>
<feature type="domain" description="Auxiliary Activity family 9 catalytic" evidence="17">
    <location>
        <begin position="19"/>
        <end position="218"/>
    </location>
</feature>
<feature type="chain" id="PRO_5042203556" description="lytic cellulose monooxygenase (C4-dehydrogenating)" evidence="16">
    <location>
        <begin position="19"/>
        <end position="248"/>
    </location>
</feature>
<keyword evidence="12" id="KW-0624">Polysaccharide degradation</keyword>
<evidence type="ECO:0000313" key="18">
    <source>
        <dbReference type="EMBL" id="KAJ7626035.1"/>
    </source>
</evidence>
<keyword evidence="9" id="KW-0503">Monooxygenase</keyword>
<evidence type="ECO:0000256" key="3">
    <source>
        <dbReference type="ARBA" id="ARBA00022525"/>
    </source>
</evidence>
<evidence type="ECO:0000256" key="5">
    <source>
        <dbReference type="ARBA" id="ARBA00022729"/>
    </source>
</evidence>
<dbReference type="EC" id="1.14.99.56" evidence="15"/>
<keyword evidence="11" id="KW-0119">Carbohydrate metabolism</keyword>
<reference evidence="18" key="1">
    <citation type="submission" date="2023-03" db="EMBL/GenBank/DDBJ databases">
        <title>Massive genome expansion in bonnet fungi (Mycena s.s.) driven by repeated elements and novel gene families across ecological guilds.</title>
        <authorList>
            <consortium name="Lawrence Berkeley National Laboratory"/>
            <person name="Harder C.B."/>
            <person name="Miyauchi S."/>
            <person name="Viragh M."/>
            <person name="Kuo A."/>
            <person name="Thoen E."/>
            <person name="Andreopoulos B."/>
            <person name="Lu D."/>
            <person name="Skrede I."/>
            <person name="Drula E."/>
            <person name="Henrissat B."/>
            <person name="Morin E."/>
            <person name="Kohler A."/>
            <person name="Barry K."/>
            <person name="LaButti K."/>
            <person name="Morin E."/>
            <person name="Salamov A."/>
            <person name="Lipzen A."/>
            <person name="Mereny Z."/>
            <person name="Hegedus B."/>
            <person name="Baldrian P."/>
            <person name="Stursova M."/>
            <person name="Weitz H."/>
            <person name="Taylor A."/>
            <person name="Grigoriev I.V."/>
            <person name="Nagy L.G."/>
            <person name="Martin F."/>
            <person name="Kauserud H."/>
        </authorList>
    </citation>
    <scope>NUCLEOTIDE SEQUENCE</scope>
    <source>
        <strain evidence="18">9284</strain>
    </source>
</reference>
<comment type="subcellular location">
    <subcellularLocation>
        <location evidence="2">Secreted</location>
    </subcellularLocation>
</comment>
<evidence type="ECO:0000256" key="1">
    <source>
        <dbReference type="ARBA" id="ARBA00001973"/>
    </source>
</evidence>
<keyword evidence="3" id="KW-0964">Secreted</keyword>
<dbReference type="PANTHER" id="PTHR33353">
    <property type="entry name" value="PUTATIVE (AFU_ORTHOLOGUE AFUA_1G12560)-RELATED"/>
    <property type="match status" value="1"/>
</dbReference>
<dbReference type="InterPro" id="IPR005103">
    <property type="entry name" value="AA9_LPMO"/>
</dbReference>
<dbReference type="GO" id="GO:0005576">
    <property type="term" value="C:extracellular region"/>
    <property type="evidence" value="ECO:0007669"/>
    <property type="project" value="UniProtKB-SubCell"/>
</dbReference>
<sequence length="248" mass="26299">MLSFVALALSSLFSQAHAHYTFPSLIVGGVVQPQWLNVRQTNNWETNNPVTDVTGADFRCYDSATNATATTISVAAGSTLGIDCPITIYHPGVVNIYMAQAPAGTDVSDFAGDGAVWFKVYDITAQTNGGTSITFPAQNLPSVSFTVPSELPTGQYLVRMEALALHVAETFQGAQWYISCGQIAVTNGGSGTPGPLVEIPGVYTVRDSSFSYINIYSPIPANYTQPGPPVWPNSGSVSTVRPILSTPR</sequence>
<dbReference type="GO" id="GO:0004497">
    <property type="term" value="F:monooxygenase activity"/>
    <property type="evidence" value="ECO:0007669"/>
    <property type="project" value="UniProtKB-KW"/>
</dbReference>
<comment type="caution">
    <text evidence="18">The sequence shown here is derived from an EMBL/GenBank/DDBJ whole genome shotgun (WGS) entry which is preliminary data.</text>
</comment>
<dbReference type="EMBL" id="JARKIF010000012">
    <property type="protein sequence ID" value="KAJ7626035.1"/>
    <property type="molecule type" value="Genomic_DNA"/>
</dbReference>
<evidence type="ECO:0000256" key="11">
    <source>
        <dbReference type="ARBA" id="ARBA00023277"/>
    </source>
</evidence>
<keyword evidence="10" id="KW-1015">Disulfide bond</keyword>
<evidence type="ECO:0000256" key="9">
    <source>
        <dbReference type="ARBA" id="ARBA00023033"/>
    </source>
</evidence>
<evidence type="ECO:0000259" key="17">
    <source>
        <dbReference type="Pfam" id="PF03443"/>
    </source>
</evidence>
<evidence type="ECO:0000256" key="15">
    <source>
        <dbReference type="ARBA" id="ARBA00047174"/>
    </source>
</evidence>
<keyword evidence="7" id="KW-0560">Oxidoreductase</keyword>
<keyword evidence="19" id="KW-1185">Reference proteome</keyword>
<dbReference type="AlphaFoldDB" id="A0AAD7BNG8"/>
<dbReference type="GO" id="GO:0030245">
    <property type="term" value="P:cellulose catabolic process"/>
    <property type="evidence" value="ECO:0007669"/>
    <property type="project" value="UniProtKB-KW"/>
</dbReference>
<evidence type="ECO:0000256" key="16">
    <source>
        <dbReference type="SAM" id="SignalP"/>
    </source>
</evidence>
<evidence type="ECO:0000256" key="7">
    <source>
        <dbReference type="ARBA" id="ARBA00023002"/>
    </source>
</evidence>
<proteinExistence type="inferred from homology"/>
<organism evidence="18 19">
    <name type="scientific">Roridomyces roridus</name>
    <dbReference type="NCBI Taxonomy" id="1738132"/>
    <lineage>
        <taxon>Eukaryota</taxon>
        <taxon>Fungi</taxon>
        <taxon>Dikarya</taxon>
        <taxon>Basidiomycota</taxon>
        <taxon>Agaricomycotina</taxon>
        <taxon>Agaricomycetes</taxon>
        <taxon>Agaricomycetidae</taxon>
        <taxon>Agaricales</taxon>
        <taxon>Marasmiineae</taxon>
        <taxon>Mycenaceae</taxon>
        <taxon>Roridomyces</taxon>
    </lineage>
</organism>
<evidence type="ECO:0000256" key="4">
    <source>
        <dbReference type="ARBA" id="ARBA00022723"/>
    </source>
</evidence>
<accession>A0AAD7BNG8</accession>
<evidence type="ECO:0000256" key="13">
    <source>
        <dbReference type="ARBA" id="ARBA00044502"/>
    </source>
</evidence>
<keyword evidence="18" id="KW-0378">Hydrolase</keyword>
<evidence type="ECO:0000313" key="19">
    <source>
        <dbReference type="Proteomes" id="UP001221142"/>
    </source>
</evidence>
<name>A0AAD7BNG8_9AGAR</name>
<keyword evidence="6" id="KW-0136">Cellulose degradation</keyword>
<feature type="signal peptide" evidence="16">
    <location>
        <begin position="1"/>
        <end position="18"/>
    </location>
</feature>
<protein>
    <recommendedName>
        <fullName evidence="15">lytic cellulose monooxygenase (C4-dehydrogenating)</fullName>
        <ecNumber evidence="15">1.14.99.56</ecNumber>
    </recommendedName>
</protein>
<dbReference type="Proteomes" id="UP001221142">
    <property type="component" value="Unassembled WGS sequence"/>
</dbReference>
<dbReference type="GO" id="GO:0046872">
    <property type="term" value="F:metal ion binding"/>
    <property type="evidence" value="ECO:0007669"/>
    <property type="project" value="UniProtKB-KW"/>
</dbReference>
<keyword evidence="4" id="KW-0479">Metal-binding</keyword>
<dbReference type="Gene3D" id="2.70.50.70">
    <property type="match status" value="1"/>
</dbReference>
<dbReference type="PANTHER" id="PTHR33353:SF10">
    <property type="entry name" value="ENDO-BETA-1,4-GLUCANASE D"/>
    <property type="match status" value="1"/>
</dbReference>
<evidence type="ECO:0000256" key="2">
    <source>
        <dbReference type="ARBA" id="ARBA00004613"/>
    </source>
</evidence>
<comment type="similarity">
    <text evidence="13">Belongs to the polysaccharide monooxygenase AA9 family.</text>
</comment>
<evidence type="ECO:0000256" key="14">
    <source>
        <dbReference type="ARBA" id="ARBA00045077"/>
    </source>
</evidence>
<dbReference type="GO" id="GO:0016787">
    <property type="term" value="F:hydrolase activity"/>
    <property type="evidence" value="ECO:0007669"/>
    <property type="project" value="UniProtKB-KW"/>
</dbReference>